<feature type="transmembrane region" description="Helical" evidence="5">
    <location>
        <begin position="126"/>
        <end position="144"/>
    </location>
</feature>
<dbReference type="Pfam" id="PF03741">
    <property type="entry name" value="TerC"/>
    <property type="match status" value="1"/>
</dbReference>
<feature type="transmembrane region" description="Helical" evidence="5">
    <location>
        <begin position="59"/>
        <end position="79"/>
    </location>
</feature>
<keyword evidence="3 5" id="KW-1133">Transmembrane helix</keyword>
<accession>A0A1Y5IDB9</accession>
<evidence type="ECO:0000256" key="5">
    <source>
        <dbReference type="SAM" id="Phobius"/>
    </source>
</evidence>
<feature type="transmembrane region" description="Helical" evidence="5">
    <location>
        <begin position="224"/>
        <end position="249"/>
    </location>
</feature>
<dbReference type="InterPro" id="IPR005496">
    <property type="entry name" value="Integral_membrane_TerC"/>
</dbReference>
<evidence type="ECO:0000256" key="2">
    <source>
        <dbReference type="ARBA" id="ARBA00022692"/>
    </source>
</evidence>
<dbReference type="PANTHER" id="PTHR30238">
    <property type="entry name" value="MEMBRANE BOUND PREDICTED REDOX MODULATOR"/>
    <property type="match status" value="1"/>
</dbReference>
<dbReference type="PANTHER" id="PTHR30238:SF4">
    <property type="entry name" value="SLL1022 PROTEIN"/>
    <property type="match status" value="1"/>
</dbReference>
<reference evidence="6" key="1">
    <citation type="submission" date="2017-04" db="EMBL/GenBank/DDBJ databases">
        <title>Population genomics of picophytoplankton unveils novel chromosome hypervariability.</title>
        <authorList>
            <consortium name="DOE Joint Genome Institute"/>
            <person name="Blanc-Mathieu R."/>
            <person name="Krasovec M."/>
            <person name="Hebrard M."/>
            <person name="Yau S."/>
            <person name="Desgranges E."/>
            <person name="Martin J."/>
            <person name="Schackwitz W."/>
            <person name="Kuo A."/>
            <person name="Salin G."/>
            <person name="Donnadieu C."/>
            <person name="Desdevises Y."/>
            <person name="Sanchez-Ferandin S."/>
            <person name="Moreau H."/>
            <person name="Rivals E."/>
            <person name="Grigoriev I.V."/>
            <person name="Grimsley N."/>
            <person name="Eyre-Walker A."/>
            <person name="Piganeau G."/>
        </authorList>
    </citation>
    <scope>NUCLEOTIDE SEQUENCE [LARGE SCALE GENOMIC DNA]</scope>
    <source>
        <strain evidence="6">RCC 1115</strain>
    </source>
</reference>
<organism evidence="6">
    <name type="scientific">Ostreococcus tauri</name>
    <name type="common">Marine green alga</name>
    <dbReference type="NCBI Taxonomy" id="70448"/>
    <lineage>
        <taxon>Eukaryota</taxon>
        <taxon>Viridiplantae</taxon>
        <taxon>Chlorophyta</taxon>
        <taxon>Mamiellophyceae</taxon>
        <taxon>Mamiellales</taxon>
        <taxon>Bathycoccaceae</taxon>
        <taxon>Ostreococcus</taxon>
    </lineage>
</organism>
<evidence type="ECO:0000256" key="4">
    <source>
        <dbReference type="ARBA" id="ARBA00023136"/>
    </source>
</evidence>
<dbReference type="Proteomes" id="UP000195557">
    <property type="component" value="Unassembled WGS sequence"/>
</dbReference>
<feature type="transmembrane region" description="Helical" evidence="5">
    <location>
        <begin position="287"/>
        <end position="305"/>
    </location>
</feature>
<dbReference type="GO" id="GO:0016020">
    <property type="term" value="C:membrane"/>
    <property type="evidence" value="ECO:0007669"/>
    <property type="project" value="UniProtKB-SubCell"/>
</dbReference>
<evidence type="ECO:0000256" key="1">
    <source>
        <dbReference type="ARBA" id="ARBA00004141"/>
    </source>
</evidence>
<feature type="transmembrane region" description="Helical" evidence="5">
    <location>
        <begin position="91"/>
        <end position="114"/>
    </location>
</feature>
<feature type="transmembrane region" description="Helical" evidence="5">
    <location>
        <begin position="312"/>
        <end position="335"/>
    </location>
</feature>
<name>A0A1Y5IDB9_OSTTA</name>
<feature type="transmembrane region" description="Helical" evidence="5">
    <location>
        <begin position="151"/>
        <end position="174"/>
    </location>
</feature>
<sequence length="358" mass="39165">MSKRDDTHDKASTTHAVEGTALLDDDDDHFHDFSTSVWGARDRGCLGAYNDVVSRLPSFQIFIFVIISGAALTVLWELAESNAEKKEVASAFVGSAAVETMLSLDNLVVFHQIFGTFKVPPSRRPGILVAGLPIMIAVRISLFMSFHGIWVYMRVAFTLIGAFIIYQGVCVAYFTDDGDEDSDLSSNWIVRSVRACFGERMSTRYEGSAFYSRTKSGTFHFTPLVLVMIFIEVSDLMFCIDGVSTIYVVGHKSLEAVICGDLCAVLLVRALYPQLQGTVEVFPDLNYAVAATLVAVGVDMILGAFGQDLPVYVLVCFMVFVFIAGIVSSLARGVVNRCASSRSKPNADKKYDDAAQKV</sequence>
<evidence type="ECO:0000313" key="6">
    <source>
        <dbReference type="EMBL" id="OUS47580.1"/>
    </source>
</evidence>
<gene>
    <name evidence="6" type="ORF">BE221DRAFT_191168</name>
</gene>
<dbReference type="AlphaFoldDB" id="A0A1Y5IDB9"/>
<keyword evidence="4 5" id="KW-0472">Membrane</keyword>
<dbReference type="EMBL" id="KZ155778">
    <property type="protein sequence ID" value="OUS47580.1"/>
    <property type="molecule type" value="Genomic_DNA"/>
</dbReference>
<feature type="transmembrane region" description="Helical" evidence="5">
    <location>
        <begin position="256"/>
        <end position="275"/>
    </location>
</feature>
<proteinExistence type="predicted"/>
<keyword evidence="2 5" id="KW-0812">Transmembrane</keyword>
<protein>
    <submittedName>
        <fullName evidence="6">Putative transport protein</fullName>
    </submittedName>
</protein>
<evidence type="ECO:0000256" key="3">
    <source>
        <dbReference type="ARBA" id="ARBA00022989"/>
    </source>
</evidence>
<comment type="subcellular location">
    <subcellularLocation>
        <location evidence="1">Membrane</location>
        <topology evidence="1">Multi-pass membrane protein</topology>
    </subcellularLocation>
</comment>